<dbReference type="InterPro" id="IPR020846">
    <property type="entry name" value="MFS_dom"/>
</dbReference>
<feature type="transmembrane region" description="Helical" evidence="2">
    <location>
        <begin position="347"/>
        <end position="363"/>
    </location>
</feature>
<comment type="subcellular location">
    <subcellularLocation>
        <location evidence="1">Membrane</location>
        <topology evidence="1">Multi-pass membrane protein</topology>
    </subcellularLocation>
</comment>
<feature type="transmembrane region" description="Helical" evidence="2">
    <location>
        <begin position="192"/>
        <end position="213"/>
    </location>
</feature>
<accession>A0A1V9ZCE1</accession>
<dbReference type="GO" id="GO:0022857">
    <property type="term" value="F:transmembrane transporter activity"/>
    <property type="evidence" value="ECO:0007669"/>
    <property type="project" value="InterPro"/>
</dbReference>
<feature type="transmembrane region" description="Helical" evidence="2">
    <location>
        <begin position="314"/>
        <end position="340"/>
    </location>
</feature>
<dbReference type="AlphaFoldDB" id="A0A1V9ZCE1"/>
<evidence type="ECO:0000256" key="1">
    <source>
        <dbReference type="ARBA" id="ARBA00004141"/>
    </source>
</evidence>
<keyword evidence="5" id="KW-1185">Reference proteome</keyword>
<dbReference type="Proteomes" id="UP000243579">
    <property type="component" value="Unassembled WGS sequence"/>
</dbReference>
<proteinExistence type="predicted"/>
<feature type="transmembrane region" description="Helical" evidence="2">
    <location>
        <begin position="263"/>
        <end position="287"/>
    </location>
</feature>
<dbReference type="InterPro" id="IPR011701">
    <property type="entry name" value="MFS"/>
</dbReference>
<keyword evidence="2" id="KW-0472">Membrane</keyword>
<dbReference type="STRING" id="1202772.A0A1V9ZCE1"/>
<dbReference type="EMBL" id="JNBR01000236">
    <property type="protein sequence ID" value="OQR95676.1"/>
    <property type="molecule type" value="Genomic_DNA"/>
</dbReference>
<dbReference type="PANTHER" id="PTHR23524">
    <property type="entry name" value="TRANSPORTER, PUTATIVE (AFU_ORTHOLOGUE AFUA_8G04850)-RELATED"/>
    <property type="match status" value="1"/>
</dbReference>
<evidence type="ECO:0000259" key="3">
    <source>
        <dbReference type="PROSITE" id="PS50850"/>
    </source>
</evidence>
<feature type="transmembrane region" description="Helical" evidence="2">
    <location>
        <begin position="375"/>
        <end position="397"/>
    </location>
</feature>
<dbReference type="Gene3D" id="1.20.1250.20">
    <property type="entry name" value="MFS general substrate transporter like domains"/>
    <property type="match status" value="1"/>
</dbReference>
<feature type="transmembrane region" description="Helical" evidence="2">
    <location>
        <begin position="409"/>
        <end position="432"/>
    </location>
</feature>
<dbReference type="Pfam" id="PF07690">
    <property type="entry name" value="MFS_1"/>
    <property type="match status" value="1"/>
</dbReference>
<gene>
    <name evidence="4" type="ORF">ACHHYP_00059</name>
</gene>
<dbReference type="InterPro" id="IPR036259">
    <property type="entry name" value="MFS_trans_sf"/>
</dbReference>
<feature type="transmembrane region" description="Helical" evidence="2">
    <location>
        <begin position="160"/>
        <end position="180"/>
    </location>
</feature>
<evidence type="ECO:0000313" key="5">
    <source>
        <dbReference type="Proteomes" id="UP000243579"/>
    </source>
</evidence>
<feature type="transmembrane region" description="Helical" evidence="2">
    <location>
        <begin position="67"/>
        <end position="85"/>
    </location>
</feature>
<feature type="domain" description="Major facilitator superfamily (MFS) profile" evidence="3">
    <location>
        <begin position="261"/>
        <end position="495"/>
    </location>
</feature>
<evidence type="ECO:0000256" key="2">
    <source>
        <dbReference type="SAM" id="Phobius"/>
    </source>
</evidence>
<organism evidence="4 5">
    <name type="scientific">Achlya hypogyna</name>
    <name type="common">Oomycete</name>
    <name type="synonym">Protoachlya hypogyna</name>
    <dbReference type="NCBI Taxonomy" id="1202772"/>
    <lineage>
        <taxon>Eukaryota</taxon>
        <taxon>Sar</taxon>
        <taxon>Stramenopiles</taxon>
        <taxon>Oomycota</taxon>
        <taxon>Saprolegniomycetes</taxon>
        <taxon>Saprolegniales</taxon>
        <taxon>Achlyaceae</taxon>
        <taxon>Achlya</taxon>
    </lineage>
</organism>
<protein>
    <recommendedName>
        <fullName evidence="3">Major facilitator superfamily (MFS) profile domain-containing protein</fullName>
    </recommendedName>
</protein>
<feature type="transmembrane region" description="Helical" evidence="2">
    <location>
        <begin position="438"/>
        <end position="460"/>
    </location>
</feature>
<feature type="transmembrane region" description="Helical" evidence="2">
    <location>
        <begin position="128"/>
        <end position="148"/>
    </location>
</feature>
<keyword evidence="2" id="KW-1133">Transmembrane helix</keyword>
<feature type="transmembrane region" description="Helical" evidence="2">
    <location>
        <begin position="25"/>
        <end position="45"/>
    </location>
</feature>
<evidence type="ECO:0000313" key="4">
    <source>
        <dbReference type="EMBL" id="OQR95676.1"/>
    </source>
</evidence>
<feature type="transmembrane region" description="Helical" evidence="2">
    <location>
        <begin position="97"/>
        <end position="116"/>
    </location>
</feature>
<dbReference type="PANTHER" id="PTHR23524:SF1">
    <property type="entry name" value="MRH DOMAIN-CONTAINING PROTEIN-RELATED"/>
    <property type="match status" value="1"/>
</dbReference>
<dbReference type="SUPFAM" id="SSF103473">
    <property type="entry name" value="MFS general substrate transporter"/>
    <property type="match status" value="1"/>
</dbReference>
<comment type="caution">
    <text evidence="4">The sequence shown here is derived from an EMBL/GenBank/DDBJ whole genome shotgun (WGS) entry which is preliminary data.</text>
</comment>
<sequence>MIYSNAETRSWKFLKMIAVKENVTVLNFIGFVLASGFAICMYVFLNSTQGFVLGSVLHVPTAKLGDITGNLTFFDQCISLIMVYVWGVSSDRIGRNYIYGAGFGFMGIALILYPYATSVNTDLVFYRFIFALGTAGTSCMLTAVLADYSADSGRGKLSGLVGLMSGLGAIFAVFVFMPIPAKTRGSVDGLKYAFGLVGGISIAFGVLLVGALWPKKVTNEALLSPTHEGLEEAKLAVVANTEKPSFRTCAKAGFLAARDPKILLAYIGSFLARGDTIIITTYLPLWIYKYYIDNGLCQLTDPTSPRVRSVCRQAFITGAMTSGVVQVAALVSAPVFGFLLDRIYRPFIVLLAAAIGFLGYFWMFVSPDPTAGSMLYIGAIVGVGEMGMIVSSLSLVTSRAVPADLRGSISGAYSLSGSVGILITSKLGGYLFDKWISTAPFFIMAVGNVLAAGLAIYVSVKDIKRTKEPAEECGDDTTQRTLKQVQFDQPELQIK</sequence>
<dbReference type="OrthoDB" id="18110at2759"/>
<dbReference type="PROSITE" id="PS50850">
    <property type="entry name" value="MFS"/>
    <property type="match status" value="1"/>
</dbReference>
<keyword evidence="2" id="KW-0812">Transmembrane</keyword>
<name>A0A1V9ZCE1_ACHHY</name>
<dbReference type="GO" id="GO:0016020">
    <property type="term" value="C:membrane"/>
    <property type="evidence" value="ECO:0007669"/>
    <property type="project" value="UniProtKB-SubCell"/>
</dbReference>
<reference evidence="4 5" key="1">
    <citation type="journal article" date="2014" name="Genome Biol. Evol.">
        <title>The secreted proteins of Achlya hypogyna and Thraustotheca clavata identify the ancestral oomycete secretome and reveal gene acquisitions by horizontal gene transfer.</title>
        <authorList>
            <person name="Misner I."/>
            <person name="Blouin N."/>
            <person name="Leonard G."/>
            <person name="Richards T.A."/>
            <person name="Lane C.E."/>
        </authorList>
    </citation>
    <scope>NUCLEOTIDE SEQUENCE [LARGE SCALE GENOMIC DNA]</scope>
    <source>
        <strain evidence="4 5">ATCC 48635</strain>
    </source>
</reference>